<keyword evidence="2" id="KW-1277">Toxin-antitoxin system</keyword>
<dbReference type="Proteomes" id="UP000433181">
    <property type="component" value="Unassembled WGS sequence"/>
</dbReference>
<dbReference type="InterPro" id="IPR007712">
    <property type="entry name" value="RelE/ParE_toxin"/>
</dbReference>
<protein>
    <submittedName>
        <fullName evidence="3">Type II toxin-antitoxin system RelE/ParE family toxin</fullName>
    </submittedName>
</protein>
<dbReference type="EMBL" id="VUNR01000010">
    <property type="protein sequence ID" value="MSU08664.1"/>
    <property type="molecule type" value="Genomic_DNA"/>
</dbReference>
<sequence length="101" mass="11804">MMKIDVSPRAYQDLTDIKLYISNKLANPDAAKKILTDIIDALHSLTEMPNRGTKLKNDLVTNSNYRFIPCHNYLIFYRVTDKSIFVSRILYKSRNLLSFFK</sequence>
<organism evidence="3 4">
    <name type="scientific">Anaerovibrio slackiae</name>
    <dbReference type="NCBI Taxonomy" id="2652309"/>
    <lineage>
        <taxon>Bacteria</taxon>
        <taxon>Bacillati</taxon>
        <taxon>Bacillota</taxon>
        <taxon>Negativicutes</taxon>
        <taxon>Selenomonadales</taxon>
        <taxon>Selenomonadaceae</taxon>
        <taxon>Anaerovibrio</taxon>
    </lineage>
</organism>
<proteinExistence type="inferred from homology"/>
<evidence type="ECO:0000313" key="4">
    <source>
        <dbReference type="Proteomes" id="UP000433181"/>
    </source>
</evidence>
<name>A0A6I2UGM2_9FIRM</name>
<dbReference type="RefSeq" id="WP_154406823.1">
    <property type="nucleotide sequence ID" value="NZ_VUNR01000010.1"/>
</dbReference>
<dbReference type="Pfam" id="PF05016">
    <property type="entry name" value="ParE_toxin"/>
    <property type="match status" value="1"/>
</dbReference>
<keyword evidence="4" id="KW-1185">Reference proteome</keyword>
<accession>A0A6I2UGM2</accession>
<evidence type="ECO:0000256" key="1">
    <source>
        <dbReference type="ARBA" id="ARBA00006226"/>
    </source>
</evidence>
<dbReference type="AlphaFoldDB" id="A0A6I2UGM2"/>
<comment type="similarity">
    <text evidence="1">Belongs to the RelE toxin family.</text>
</comment>
<evidence type="ECO:0000313" key="3">
    <source>
        <dbReference type="EMBL" id="MSU08664.1"/>
    </source>
</evidence>
<dbReference type="InterPro" id="IPR051803">
    <property type="entry name" value="TA_system_RelE-like_toxin"/>
</dbReference>
<reference evidence="3 4" key="1">
    <citation type="submission" date="2019-08" db="EMBL/GenBank/DDBJ databases">
        <title>In-depth cultivation of the pig gut microbiome towards novel bacterial diversity and tailored functional studies.</title>
        <authorList>
            <person name="Wylensek D."/>
            <person name="Hitch T.C.A."/>
            <person name="Clavel T."/>
        </authorList>
    </citation>
    <scope>NUCLEOTIDE SEQUENCE [LARGE SCALE GENOMIC DNA]</scope>
    <source>
        <strain evidence="3 4">WCA-693-APC-5D-A</strain>
    </source>
</reference>
<dbReference type="PANTHER" id="PTHR33755">
    <property type="entry name" value="TOXIN PARE1-RELATED"/>
    <property type="match status" value="1"/>
</dbReference>
<dbReference type="Gene3D" id="3.30.2310.20">
    <property type="entry name" value="RelE-like"/>
    <property type="match status" value="1"/>
</dbReference>
<dbReference type="GeneID" id="96894599"/>
<gene>
    <name evidence="3" type="ORF">FYJ84_06670</name>
</gene>
<evidence type="ECO:0000256" key="2">
    <source>
        <dbReference type="ARBA" id="ARBA00022649"/>
    </source>
</evidence>
<dbReference type="NCBIfam" id="TIGR02385">
    <property type="entry name" value="RelE_StbE"/>
    <property type="match status" value="1"/>
</dbReference>
<comment type="caution">
    <text evidence="3">The sequence shown here is derived from an EMBL/GenBank/DDBJ whole genome shotgun (WGS) entry which is preliminary data.</text>
</comment>
<dbReference type="InterPro" id="IPR035093">
    <property type="entry name" value="RelE/ParE_toxin_dom_sf"/>
</dbReference>